<keyword evidence="6" id="KW-0966">Cell projection</keyword>
<dbReference type="Pfam" id="PF02119">
    <property type="entry name" value="FlgI"/>
    <property type="match status" value="1"/>
</dbReference>
<dbReference type="Proteomes" id="UP000325161">
    <property type="component" value="Chromosome"/>
</dbReference>
<proteinExistence type="inferred from homology"/>
<dbReference type="NCBIfam" id="NF003676">
    <property type="entry name" value="PRK05303.1"/>
    <property type="match status" value="1"/>
</dbReference>
<evidence type="ECO:0000256" key="1">
    <source>
        <dbReference type="ARBA" id="ARBA00002591"/>
    </source>
</evidence>
<keyword evidence="3 5" id="KW-0732">Signal</keyword>
<reference evidence="6 7" key="1">
    <citation type="submission" date="2019-08" db="EMBL/GenBank/DDBJ databases">
        <title>Amphibian skin-associated Pigmentiphaga: genome sequence and occurrence across geography and hosts.</title>
        <authorList>
            <person name="Bletz M.C."/>
            <person name="Bunk B."/>
            <person name="Sproeer C."/>
            <person name="Biwer P."/>
            <person name="Reiter S."/>
            <person name="Rabemananjara F.C.E."/>
            <person name="Schulz S."/>
            <person name="Overmann J."/>
            <person name="Vences M."/>
        </authorList>
    </citation>
    <scope>NUCLEOTIDE SEQUENCE [LARGE SCALE GENOMIC DNA]</scope>
    <source>
        <strain evidence="6 7">Mada1488</strain>
    </source>
</reference>
<dbReference type="AlphaFoldDB" id="A0A5C0AYF2"/>
<protein>
    <recommendedName>
        <fullName evidence="5">Flagellar P-ring protein</fullName>
    </recommendedName>
    <alternativeName>
        <fullName evidence="5">Basal body P-ring protein</fullName>
    </alternativeName>
</protein>
<keyword evidence="7" id="KW-1185">Reference proteome</keyword>
<organism evidence="6 7">
    <name type="scientific">Pigmentiphaga aceris</name>
    <dbReference type="NCBI Taxonomy" id="1940612"/>
    <lineage>
        <taxon>Bacteria</taxon>
        <taxon>Pseudomonadati</taxon>
        <taxon>Pseudomonadota</taxon>
        <taxon>Betaproteobacteria</taxon>
        <taxon>Burkholderiales</taxon>
        <taxon>Alcaligenaceae</taxon>
        <taxon>Pigmentiphaga</taxon>
    </lineage>
</organism>
<comment type="subunit">
    <text evidence="5">The basal body constitutes a major portion of the flagellar organelle and consists of four rings (L,P,S, and M) mounted on a central rod.</text>
</comment>
<evidence type="ECO:0000313" key="6">
    <source>
        <dbReference type="EMBL" id="QEI07215.1"/>
    </source>
</evidence>
<dbReference type="HAMAP" id="MF_00416">
    <property type="entry name" value="FlgI"/>
    <property type="match status" value="1"/>
</dbReference>
<dbReference type="PANTHER" id="PTHR30381">
    <property type="entry name" value="FLAGELLAR P-RING PERIPLASMIC PROTEIN FLGI"/>
    <property type="match status" value="1"/>
</dbReference>
<keyword evidence="6" id="KW-0969">Cilium</keyword>
<evidence type="ECO:0000256" key="2">
    <source>
        <dbReference type="ARBA" id="ARBA00004117"/>
    </source>
</evidence>
<comment type="function">
    <text evidence="1 5">Assembles around the rod to form the L-ring and probably protects the motor/basal body from shearing forces during rotation.</text>
</comment>
<dbReference type="KEGG" id="pacr:FXN63_16225"/>
<dbReference type="RefSeq" id="WP_148816262.1">
    <property type="nucleotide sequence ID" value="NZ_CP043046.1"/>
</dbReference>
<accession>A0A5C0AYF2</accession>
<dbReference type="InterPro" id="IPR001782">
    <property type="entry name" value="Flag_FlgI"/>
</dbReference>
<evidence type="ECO:0000256" key="3">
    <source>
        <dbReference type="ARBA" id="ARBA00022729"/>
    </source>
</evidence>
<dbReference type="OrthoDB" id="9786431at2"/>
<keyword evidence="6" id="KW-0282">Flagellum</keyword>
<dbReference type="PRINTS" id="PR01010">
    <property type="entry name" value="FLGPRINGFLGI"/>
</dbReference>
<sequence length="383" mass="39367" precursor="true">MSTLVSLAPRNLALRLRTLLGCALAGVALVTAVAPAHAARIKDIASLQGVRNNQVVGYGLVVGLDGTGDQTTQTPFTTQSLMAMLSQLGVNVPPGTRLQLKNVAAVMVTATLPPFAQPGQTLDITVSSMGNAKSLRGGTLVLTPLKGADGQVYALAQGNLAVGGAGASAGGSKAQINHLSAGRVPNGATVEREVPTAFGDDHPLRLELLQADFSTAKSVVDTVNRRFGQNIARALDSRVIEVIAPPGPDGRVEFMASIEELEVTRGRVAAKVVVNARTGSVVMNQSVRLNPVAVAHGNLTVTVNNAPEVSQPNAFSNGETVVVPRTDIQVTQQGGALIQLDGGAQLSEVVKALNMLGASPADLISILQALQSSGALTAELEVI</sequence>
<feature type="chain" id="PRO_5023558203" description="Flagellar P-ring protein" evidence="5">
    <location>
        <begin position="39"/>
        <end position="383"/>
    </location>
</feature>
<comment type="subcellular location">
    <subcellularLocation>
        <location evidence="2 5">Bacterial flagellum basal body</location>
    </subcellularLocation>
</comment>
<dbReference type="GO" id="GO:0030288">
    <property type="term" value="C:outer membrane-bounded periplasmic space"/>
    <property type="evidence" value="ECO:0007669"/>
    <property type="project" value="InterPro"/>
</dbReference>
<evidence type="ECO:0000313" key="7">
    <source>
        <dbReference type="Proteomes" id="UP000325161"/>
    </source>
</evidence>
<evidence type="ECO:0000256" key="5">
    <source>
        <dbReference type="HAMAP-Rule" id="MF_00416"/>
    </source>
</evidence>
<evidence type="ECO:0000256" key="4">
    <source>
        <dbReference type="ARBA" id="ARBA00023143"/>
    </source>
</evidence>
<gene>
    <name evidence="5" type="primary">flgI</name>
    <name evidence="6" type="ORF">FXN63_16225</name>
</gene>
<comment type="similarity">
    <text evidence="5">Belongs to the FlgI family.</text>
</comment>
<dbReference type="GO" id="GO:0071973">
    <property type="term" value="P:bacterial-type flagellum-dependent cell motility"/>
    <property type="evidence" value="ECO:0007669"/>
    <property type="project" value="InterPro"/>
</dbReference>
<dbReference type="EMBL" id="CP043046">
    <property type="protein sequence ID" value="QEI07215.1"/>
    <property type="molecule type" value="Genomic_DNA"/>
</dbReference>
<dbReference type="PANTHER" id="PTHR30381:SF0">
    <property type="entry name" value="FLAGELLAR P-RING PROTEIN"/>
    <property type="match status" value="1"/>
</dbReference>
<dbReference type="GO" id="GO:0005198">
    <property type="term" value="F:structural molecule activity"/>
    <property type="evidence" value="ECO:0007669"/>
    <property type="project" value="InterPro"/>
</dbReference>
<keyword evidence="4 5" id="KW-0975">Bacterial flagellum</keyword>
<feature type="signal peptide" evidence="5">
    <location>
        <begin position="1"/>
        <end position="38"/>
    </location>
</feature>
<dbReference type="GO" id="GO:0009428">
    <property type="term" value="C:bacterial-type flagellum basal body, distal rod, P ring"/>
    <property type="evidence" value="ECO:0007669"/>
    <property type="project" value="InterPro"/>
</dbReference>
<name>A0A5C0AYF2_9BURK</name>